<name>A0ACC0Z6A4_9ROSI</name>
<protein>
    <submittedName>
        <fullName evidence="1">Uncharacterized protein</fullName>
    </submittedName>
</protein>
<dbReference type="Proteomes" id="UP001163603">
    <property type="component" value="Chromosome 3"/>
</dbReference>
<keyword evidence="2" id="KW-1185">Reference proteome</keyword>
<dbReference type="EMBL" id="CM047738">
    <property type="protein sequence ID" value="KAJ0046344.1"/>
    <property type="molecule type" value="Genomic_DNA"/>
</dbReference>
<accession>A0ACC0Z6A4</accession>
<evidence type="ECO:0000313" key="1">
    <source>
        <dbReference type="EMBL" id="KAJ0046344.1"/>
    </source>
</evidence>
<evidence type="ECO:0000313" key="2">
    <source>
        <dbReference type="Proteomes" id="UP001163603"/>
    </source>
</evidence>
<gene>
    <name evidence="1" type="ORF">Pint_05307</name>
</gene>
<organism evidence="1 2">
    <name type="scientific">Pistacia integerrima</name>
    <dbReference type="NCBI Taxonomy" id="434235"/>
    <lineage>
        <taxon>Eukaryota</taxon>
        <taxon>Viridiplantae</taxon>
        <taxon>Streptophyta</taxon>
        <taxon>Embryophyta</taxon>
        <taxon>Tracheophyta</taxon>
        <taxon>Spermatophyta</taxon>
        <taxon>Magnoliopsida</taxon>
        <taxon>eudicotyledons</taxon>
        <taxon>Gunneridae</taxon>
        <taxon>Pentapetalae</taxon>
        <taxon>rosids</taxon>
        <taxon>malvids</taxon>
        <taxon>Sapindales</taxon>
        <taxon>Anacardiaceae</taxon>
        <taxon>Pistacia</taxon>
    </lineage>
</organism>
<reference evidence="2" key="1">
    <citation type="journal article" date="2023" name="G3 (Bethesda)">
        <title>Genome assembly and association tests identify interacting loci associated with vigor, precocity, and sex in interspecific pistachio rootstocks.</title>
        <authorList>
            <person name="Palmer W."/>
            <person name="Jacygrad E."/>
            <person name="Sagayaradj S."/>
            <person name="Cavanaugh K."/>
            <person name="Han R."/>
            <person name="Bertier L."/>
            <person name="Beede B."/>
            <person name="Kafkas S."/>
            <person name="Golino D."/>
            <person name="Preece J."/>
            <person name="Michelmore R."/>
        </authorList>
    </citation>
    <scope>NUCLEOTIDE SEQUENCE [LARGE SCALE GENOMIC DNA]</scope>
</reference>
<sequence>MDERAPWSLFKHGGAASEAAAKDLVIILEAMRIIAVALSPVTPNLSWRIYEQLGYSNDQFNCATWWGGLKGGQMMAQPKPVFARIEQRAETEDRSEPAAKLDLKNKGKPKAIAVAEAEA</sequence>
<comment type="caution">
    <text evidence="1">The sequence shown here is derived from an EMBL/GenBank/DDBJ whole genome shotgun (WGS) entry which is preliminary data.</text>
</comment>
<proteinExistence type="predicted"/>